<dbReference type="InterPro" id="IPR001077">
    <property type="entry name" value="COMT_C"/>
</dbReference>
<evidence type="ECO:0000259" key="4">
    <source>
        <dbReference type="Pfam" id="PF00891"/>
    </source>
</evidence>
<dbReference type="InterPro" id="IPR036390">
    <property type="entry name" value="WH_DNA-bd_sf"/>
</dbReference>
<dbReference type="Pfam" id="PF00891">
    <property type="entry name" value="Methyltransf_2"/>
    <property type="match status" value="1"/>
</dbReference>
<dbReference type="SUPFAM" id="SSF46785">
    <property type="entry name" value="Winged helix' DNA-binding domain"/>
    <property type="match status" value="1"/>
</dbReference>
<dbReference type="AlphaFoldDB" id="A0AAV9QAS4"/>
<gene>
    <name evidence="5" type="ORF">LTR25_005435</name>
</gene>
<dbReference type="InterPro" id="IPR036388">
    <property type="entry name" value="WH-like_DNA-bd_sf"/>
</dbReference>
<comment type="caution">
    <text evidence="5">The sequence shown here is derived from an EMBL/GenBank/DDBJ whole genome shotgun (WGS) entry which is preliminary data.</text>
</comment>
<name>A0AAV9QAS4_9PEZI</name>
<dbReference type="Gene3D" id="3.40.50.150">
    <property type="entry name" value="Vaccinia Virus protein VP39"/>
    <property type="match status" value="1"/>
</dbReference>
<evidence type="ECO:0000313" key="6">
    <source>
        <dbReference type="Proteomes" id="UP001345827"/>
    </source>
</evidence>
<keyword evidence="2" id="KW-0808">Transferase</keyword>
<feature type="domain" description="O-methyltransferase C-terminal" evidence="4">
    <location>
        <begin position="242"/>
        <end position="387"/>
    </location>
</feature>
<dbReference type="PROSITE" id="PS51683">
    <property type="entry name" value="SAM_OMT_II"/>
    <property type="match status" value="1"/>
</dbReference>
<dbReference type="InterPro" id="IPR016461">
    <property type="entry name" value="COMT-like"/>
</dbReference>
<evidence type="ECO:0000256" key="3">
    <source>
        <dbReference type="ARBA" id="ARBA00022691"/>
    </source>
</evidence>
<dbReference type="GO" id="GO:0008171">
    <property type="term" value="F:O-methyltransferase activity"/>
    <property type="evidence" value="ECO:0007669"/>
    <property type="project" value="InterPro"/>
</dbReference>
<sequence>MAYPDADMDMVSKLLKDVNQNVEALGSGNSKAREAAIEASRSLASSLETPSEAVVRMTWVEPSHLAALRMAVDMRLFEHLAAEQSSPKGSAQLAAACSAEPWLVGRTMKLLAAMGSVREVDADSYVTNPFSLAMTQQLFKDSVKLMHDVCIPMNLKTAEFFRQHGYTSPTDGLDTPAQHTYDAKGKTHMIDLLMQHGPEQGLASMMATWMLDRPHWSDDNLGFYPVKERLIEGAAGGDGAVFLVDVGGSKGQDLTKFLARHPLDSFPGQLILQDRAEVIDSIPEGSLGPGVHAMAHDFNTPQPVRGARAYFLHSIIHDYPDDRSRVILKQLAAAMQKDYSKLLIWDFVLPDKTAGSTLIALDWEMMSFYAAGERSESQWTALLGDVGLKVNGVWAYSQFDQALIEAELA</sequence>
<dbReference type="PANTHER" id="PTHR43712:SF1">
    <property type="entry name" value="HYPOTHETICAL O-METHYLTRANSFERASE (EUROFUNG)-RELATED"/>
    <property type="match status" value="1"/>
</dbReference>
<evidence type="ECO:0000256" key="1">
    <source>
        <dbReference type="ARBA" id="ARBA00022603"/>
    </source>
</evidence>
<dbReference type="Gene3D" id="1.10.10.10">
    <property type="entry name" value="Winged helix-like DNA-binding domain superfamily/Winged helix DNA-binding domain"/>
    <property type="match status" value="1"/>
</dbReference>
<accession>A0AAV9QAS4</accession>
<dbReference type="GO" id="GO:0032259">
    <property type="term" value="P:methylation"/>
    <property type="evidence" value="ECO:0007669"/>
    <property type="project" value="UniProtKB-KW"/>
</dbReference>
<protein>
    <recommendedName>
        <fullName evidence="4">O-methyltransferase C-terminal domain-containing protein</fullName>
    </recommendedName>
</protein>
<proteinExistence type="predicted"/>
<dbReference type="PANTHER" id="PTHR43712">
    <property type="entry name" value="PUTATIVE (AFU_ORTHOLOGUE AFUA_4G14580)-RELATED"/>
    <property type="match status" value="1"/>
</dbReference>
<keyword evidence="6" id="KW-1185">Reference proteome</keyword>
<dbReference type="InterPro" id="IPR029063">
    <property type="entry name" value="SAM-dependent_MTases_sf"/>
</dbReference>
<evidence type="ECO:0000313" key="5">
    <source>
        <dbReference type="EMBL" id="KAK5536761.1"/>
    </source>
</evidence>
<dbReference type="EMBL" id="JAXLQG010000008">
    <property type="protein sequence ID" value="KAK5536761.1"/>
    <property type="molecule type" value="Genomic_DNA"/>
</dbReference>
<keyword evidence="3" id="KW-0949">S-adenosyl-L-methionine</keyword>
<evidence type="ECO:0000256" key="2">
    <source>
        <dbReference type="ARBA" id="ARBA00022679"/>
    </source>
</evidence>
<keyword evidence="1" id="KW-0489">Methyltransferase</keyword>
<dbReference type="Proteomes" id="UP001345827">
    <property type="component" value="Unassembled WGS sequence"/>
</dbReference>
<organism evidence="5 6">
    <name type="scientific">Vermiconidia calcicola</name>
    <dbReference type="NCBI Taxonomy" id="1690605"/>
    <lineage>
        <taxon>Eukaryota</taxon>
        <taxon>Fungi</taxon>
        <taxon>Dikarya</taxon>
        <taxon>Ascomycota</taxon>
        <taxon>Pezizomycotina</taxon>
        <taxon>Dothideomycetes</taxon>
        <taxon>Dothideomycetidae</taxon>
        <taxon>Mycosphaerellales</taxon>
        <taxon>Extremaceae</taxon>
        <taxon>Vermiconidia</taxon>
    </lineage>
</organism>
<reference evidence="5 6" key="1">
    <citation type="submission" date="2023-06" db="EMBL/GenBank/DDBJ databases">
        <title>Black Yeasts Isolated from many extreme environments.</title>
        <authorList>
            <person name="Coleine C."/>
            <person name="Stajich J.E."/>
            <person name="Selbmann L."/>
        </authorList>
    </citation>
    <scope>NUCLEOTIDE SEQUENCE [LARGE SCALE GENOMIC DNA]</scope>
    <source>
        <strain evidence="5 6">CCFEE 5887</strain>
    </source>
</reference>
<dbReference type="SUPFAM" id="SSF53335">
    <property type="entry name" value="S-adenosyl-L-methionine-dependent methyltransferases"/>
    <property type="match status" value="1"/>
</dbReference>